<evidence type="ECO:0000313" key="1">
    <source>
        <dbReference type="EMBL" id="KAH9482619.1"/>
    </source>
</evidence>
<protein>
    <submittedName>
        <fullName evidence="1">4'-phosphopantetheinyl transferase pptA</fullName>
    </submittedName>
</protein>
<proteinExistence type="predicted"/>
<dbReference type="Proteomes" id="UP000664032">
    <property type="component" value="Unassembled WGS sequence"/>
</dbReference>
<name>A0ACB8H443_PSICU</name>
<reference evidence="1" key="1">
    <citation type="submission" date="2021-10" db="EMBL/GenBank/DDBJ databases">
        <title>Psilocybe cubensis genome.</title>
        <authorList>
            <person name="Mckernan K.J."/>
            <person name="Crawford S."/>
            <person name="Trippe A."/>
            <person name="Kane L.T."/>
            <person name="Mclaughlin S."/>
        </authorList>
    </citation>
    <scope>NUCLEOTIDE SEQUENCE</scope>
    <source>
        <strain evidence="1">MGC-MH-2018</strain>
    </source>
</reference>
<keyword evidence="2" id="KW-1185">Reference proteome</keyword>
<comment type="caution">
    <text evidence="1">The sequence shown here is derived from an EMBL/GenBank/DDBJ whole genome shotgun (WGS) entry which is preliminary data.</text>
</comment>
<evidence type="ECO:0000313" key="2">
    <source>
        <dbReference type="Proteomes" id="UP000664032"/>
    </source>
</evidence>
<accession>A0ACB8H443</accession>
<sequence length="235" mass="26707">MEIWAVIYTPNLFNDDVGTLIGRLLVRVLLKGKGISVDEMKFATTPEGKPYIKSQTNPPLAYNITHDNNLVAMAFAPGIINQPAYNVGIDVMKVRIPGRETFDSFVHTVGDQLTTLEHVQLKAVIPETEKLKRFFWMWTLKEAYTKALGIGLGFDFRRIEFDVVARRICVDGKEPEGWQFNMFNVQDGEDLYQCVVAEYVGDTKTEVTYNVHNPEWFKVYGAVQFTEMAVGLLKT</sequence>
<gene>
    <name evidence="1" type="ORF">JR316_0004719</name>
</gene>
<keyword evidence="1" id="KW-0808">Transferase</keyword>
<dbReference type="EMBL" id="JAFIQS020000004">
    <property type="protein sequence ID" value="KAH9482619.1"/>
    <property type="molecule type" value="Genomic_DNA"/>
</dbReference>
<organism evidence="1 2">
    <name type="scientific">Psilocybe cubensis</name>
    <name type="common">Psychedelic mushroom</name>
    <name type="synonym">Stropharia cubensis</name>
    <dbReference type="NCBI Taxonomy" id="181762"/>
    <lineage>
        <taxon>Eukaryota</taxon>
        <taxon>Fungi</taxon>
        <taxon>Dikarya</taxon>
        <taxon>Basidiomycota</taxon>
        <taxon>Agaricomycotina</taxon>
        <taxon>Agaricomycetes</taxon>
        <taxon>Agaricomycetidae</taxon>
        <taxon>Agaricales</taxon>
        <taxon>Agaricineae</taxon>
        <taxon>Strophariaceae</taxon>
        <taxon>Psilocybe</taxon>
    </lineage>
</organism>